<evidence type="ECO:0000259" key="2">
    <source>
        <dbReference type="PROSITE" id="PS51084"/>
    </source>
</evidence>
<dbReference type="PROSITE" id="PS51084">
    <property type="entry name" value="HIT_2"/>
    <property type="match status" value="1"/>
</dbReference>
<reference evidence="3 4" key="1">
    <citation type="journal article" date="2022" name="bioRxiv">
        <title>Genomics of Preaxostyla Flagellates Illuminates Evolutionary Transitions and the Path Towards Mitochondrial Loss.</title>
        <authorList>
            <person name="Novak L.V.F."/>
            <person name="Treitli S.C."/>
            <person name="Pyrih J."/>
            <person name="Halakuc P."/>
            <person name="Pipaliya S.V."/>
            <person name="Vacek V."/>
            <person name="Brzon O."/>
            <person name="Soukal P."/>
            <person name="Eme L."/>
            <person name="Dacks J.B."/>
            <person name="Karnkowska A."/>
            <person name="Elias M."/>
            <person name="Hampl V."/>
        </authorList>
    </citation>
    <scope>NUCLEOTIDE SEQUENCE [LARGE SCALE GENOMIC DNA]</scope>
    <source>
        <strain evidence="3">NAU3</strain>
        <tissue evidence="3">Gut</tissue>
    </source>
</reference>
<dbReference type="Pfam" id="PF01230">
    <property type="entry name" value="HIT"/>
    <property type="match status" value="1"/>
</dbReference>
<comment type="caution">
    <text evidence="3">The sequence shown here is derived from an EMBL/GenBank/DDBJ whole genome shotgun (WGS) entry which is preliminary data.</text>
</comment>
<dbReference type="Gene3D" id="3.30.428.10">
    <property type="entry name" value="HIT-like"/>
    <property type="match status" value="1"/>
</dbReference>
<dbReference type="PROSITE" id="PS00892">
    <property type="entry name" value="HIT_1"/>
    <property type="match status" value="1"/>
</dbReference>
<dbReference type="GO" id="GO:0016787">
    <property type="term" value="F:hydrolase activity"/>
    <property type="evidence" value="ECO:0007669"/>
    <property type="project" value="UniProtKB-KW"/>
</dbReference>
<dbReference type="PANTHER" id="PTHR46243">
    <property type="entry name" value="BIS(5'-ADENOSYL)-TRIPHOSPHATASE"/>
    <property type="match status" value="1"/>
</dbReference>
<dbReference type="InterPro" id="IPR036265">
    <property type="entry name" value="HIT-like_sf"/>
</dbReference>
<gene>
    <name evidence="3" type="ORF">BLNAU_14035</name>
</gene>
<dbReference type="SUPFAM" id="SSF54197">
    <property type="entry name" value="HIT-like"/>
    <property type="match status" value="1"/>
</dbReference>
<dbReference type="InterPro" id="IPR001310">
    <property type="entry name" value="Histidine_triad_HIT"/>
</dbReference>
<evidence type="ECO:0000313" key="3">
    <source>
        <dbReference type="EMBL" id="KAK2951074.1"/>
    </source>
</evidence>
<proteinExistence type="predicted"/>
<feature type="domain" description="HIT" evidence="2">
    <location>
        <begin position="11"/>
        <end position="119"/>
    </location>
</feature>
<keyword evidence="4" id="KW-1185">Reference proteome</keyword>
<dbReference type="InterPro" id="IPR051884">
    <property type="entry name" value="Bis(5'-adenosyl)-TPase_reg"/>
</dbReference>
<evidence type="ECO:0000313" key="4">
    <source>
        <dbReference type="Proteomes" id="UP001281761"/>
    </source>
</evidence>
<feature type="short sequence motif" description="Histidine triad motif" evidence="1">
    <location>
        <begin position="104"/>
        <end position="108"/>
    </location>
</feature>
<organism evidence="3 4">
    <name type="scientific">Blattamonas nauphoetae</name>
    <dbReference type="NCBI Taxonomy" id="2049346"/>
    <lineage>
        <taxon>Eukaryota</taxon>
        <taxon>Metamonada</taxon>
        <taxon>Preaxostyla</taxon>
        <taxon>Oxymonadida</taxon>
        <taxon>Blattamonas</taxon>
    </lineage>
</organism>
<dbReference type="Proteomes" id="UP001281761">
    <property type="component" value="Unassembled WGS sequence"/>
</dbReference>
<protein>
    <submittedName>
        <fullName evidence="3">Nitrilase and fragile histidine triad fusion protein NitFhit</fullName>
        <ecNumber evidence="3">3.5.-.-</ecNumber>
    </submittedName>
</protein>
<dbReference type="InterPro" id="IPR019808">
    <property type="entry name" value="Histidine_triad_CS"/>
</dbReference>
<dbReference type="InterPro" id="IPR011146">
    <property type="entry name" value="HIT-like"/>
</dbReference>
<accession>A0ABQ9XI05</accession>
<dbReference type="EMBL" id="JARBJD010000125">
    <property type="protein sequence ID" value="KAK2951074.1"/>
    <property type="molecule type" value="Genomic_DNA"/>
</dbReference>
<evidence type="ECO:0000256" key="1">
    <source>
        <dbReference type="PROSITE-ProRule" id="PRU00464"/>
    </source>
</evidence>
<keyword evidence="3" id="KW-0378">Hydrolase</keyword>
<dbReference type="PRINTS" id="PR00332">
    <property type="entry name" value="HISTRIAD"/>
</dbReference>
<name>A0ABQ9XI05_9EUKA</name>
<dbReference type="EC" id="3.5.-.-" evidence="3"/>
<dbReference type="PANTHER" id="PTHR46243:SF1">
    <property type="entry name" value="BIS(5'-ADENOSYL)-TRIPHOSPHATASE"/>
    <property type="match status" value="1"/>
</dbReference>
<sequence>MKSRRILKTTSFHFSNQLLIPSEQIFFITEFSFAFVNIKPIVPGHILISPQRIVQKFADLTTEEASDMFLLAKHITPIFEQHFGTSSTTLTIQDGPDSGQSIPHVHLHLIPRTKHDPLATTFFEQEIEKPREPRSLSLMERETLEFRKLFIYE</sequence>